<dbReference type="PANTHER" id="PTHR43649:SF31">
    <property type="entry name" value="SN-GLYCEROL-3-PHOSPHATE-BINDING PERIPLASMIC PROTEIN UGPB"/>
    <property type="match status" value="1"/>
</dbReference>
<keyword evidence="3" id="KW-0813">Transport</keyword>
<dbReference type="Gene3D" id="3.40.190.10">
    <property type="entry name" value="Periplasmic binding protein-like II"/>
    <property type="match status" value="1"/>
</dbReference>
<keyword evidence="4" id="KW-0732">Signal</keyword>
<reference evidence="5 6" key="1">
    <citation type="submission" date="2020-02" db="EMBL/GenBank/DDBJ databases">
        <authorList>
            <person name="Li X.-J."/>
            <person name="Han X.-M."/>
        </authorList>
    </citation>
    <scope>NUCLEOTIDE SEQUENCE [LARGE SCALE GENOMIC DNA]</scope>
    <source>
        <strain evidence="5 6">CCTCC AB 2017055</strain>
    </source>
</reference>
<dbReference type="RefSeq" id="WP_163741558.1">
    <property type="nucleotide sequence ID" value="NZ_JAAGOA010000016.1"/>
</dbReference>
<dbReference type="Pfam" id="PF01547">
    <property type="entry name" value="SBP_bac_1"/>
    <property type="match status" value="1"/>
</dbReference>
<dbReference type="CDD" id="cd14748">
    <property type="entry name" value="PBP2_UgpB"/>
    <property type="match status" value="1"/>
</dbReference>
<evidence type="ECO:0000256" key="2">
    <source>
        <dbReference type="ARBA" id="ARBA00008520"/>
    </source>
</evidence>
<dbReference type="SUPFAM" id="SSF53850">
    <property type="entry name" value="Periplasmic binding protein-like II"/>
    <property type="match status" value="1"/>
</dbReference>
<accession>A0A6L9SDX5</accession>
<evidence type="ECO:0000256" key="4">
    <source>
        <dbReference type="ARBA" id="ARBA00022729"/>
    </source>
</evidence>
<evidence type="ECO:0000313" key="6">
    <source>
        <dbReference type="Proteomes" id="UP000475214"/>
    </source>
</evidence>
<dbReference type="InterPro" id="IPR050490">
    <property type="entry name" value="Bact_solute-bd_prot1"/>
</dbReference>
<gene>
    <name evidence="5" type="ORF">G1H10_21465</name>
</gene>
<keyword evidence="6" id="KW-1185">Reference proteome</keyword>
<evidence type="ECO:0000313" key="5">
    <source>
        <dbReference type="EMBL" id="NEE02738.1"/>
    </source>
</evidence>
<dbReference type="GO" id="GO:0030313">
    <property type="term" value="C:cell envelope"/>
    <property type="evidence" value="ECO:0007669"/>
    <property type="project" value="UniProtKB-SubCell"/>
</dbReference>
<evidence type="ECO:0000256" key="1">
    <source>
        <dbReference type="ARBA" id="ARBA00004196"/>
    </source>
</evidence>
<dbReference type="AlphaFoldDB" id="A0A6L9SDX5"/>
<organism evidence="5 6">
    <name type="scientific">Phytoactinopolyspora halotolerans</name>
    <dbReference type="NCBI Taxonomy" id="1981512"/>
    <lineage>
        <taxon>Bacteria</taxon>
        <taxon>Bacillati</taxon>
        <taxon>Actinomycetota</taxon>
        <taxon>Actinomycetes</taxon>
        <taxon>Jiangellales</taxon>
        <taxon>Jiangellaceae</taxon>
        <taxon>Phytoactinopolyspora</taxon>
    </lineage>
</organism>
<dbReference type="EMBL" id="JAAGOA010000016">
    <property type="protein sequence ID" value="NEE02738.1"/>
    <property type="molecule type" value="Genomic_DNA"/>
</dbReference>
<dbReference type="InterPro" id="IPR006059">
    <property type="entry name" value="SBP"/>
</dbReference>
<name>A0A6L9SDX5_9ACTN</name>
<comment type="caution">
    <text evidence="5">The sequence shown here is derived from an EMBL/GenBank/DDBJ whole genome shotgun (WGS) entry which is preliminary data.</text>
</comment>
<sequence length="455" mass="48616">MALSAIRPGCPGRPGYTRRHRTMRVWSVAAGVTLLAATACSSSGDESASSDTTTLTLGYYAAAGDPADTTMRELVDEFTAGNPDIDVEIQAAPYGDFFSRLRTQIAGGDAPDVWLSDGVLVDEFAARGSLLDLSDRVAGLNEDDFHGIDLNRTPDGEIYGFPQGAQTPVLFYNTAMFEQAGIDPPDENWTYDDLAAAAEQLTVDENGDGTPEVYGMRVHSSGFTESWWPMIKAFGGDIVTDDNTTVAVDSRESRQALQWMLDAIGDDGFAPDGVTTESLGGPHQLFANQMVAMIFGIYARSLPAISADVEFDVAPLPTGPGGERGNVAIVNSWVINNEAGDEAADAAWRWIEYFAGEEPQTRWAELGEAIPINRAVAESDAFLNSDTAPAGKQVFLDALESSEDLGVNAVWAEYTGVLNENIMATLDGGADVDTALAEAQSKAQEAIDRFYAESS</sequence>
<comment type="similarity">
    <text evidence="2">Belongs to the bacterial solute-binding protein 1 family.</text>
</comment>
<comment type="subcellular location">
    <subcellularLocation>
        <location evidence="1">Cell envelope</location>
    </subcellularLocation>
</comment>
<proteinExistence type="inferred from homology"/>
<dbReference type="PANTHER" id="PTHR43649">
    <property type="entry name" value="ARABINOSE-BINDING PROTEIN-RELATED"/>
    <property type="match status" value="1"/>
</dbReference>
<evidence type="ECO:0000256" key="3">
    <source>
        <dbReference type="ARBA" id="ARBA00022448"/>
    </source>
</evidence>
<protein>
    <submittedName>
        <fullName evidence="5">ABC transporter substrate-binding protein</fullName>
    </submittedName>
</protein>
<dbReference type="Proteomes" id="UP000475214">
    <property type="component" value="Unassembled WGS sequence"/>
</dbReference>